<dbReference type="PANTHER" id="PTHR11967">
    <property type="entry name" value="ALPHA-1-ACID GLYCOPROTEIN"/>
    <property type="match status" value="1"/>
</dbReference>
<sequence>MNRFIKTTSAFLKRPAVPRNFNKDCCRVTSLRGGETLKLLPQGAIQTNRETTFALGNLLYSADSPSDHGSACCASVGSLYPQCCICTRLQGPGQAFYTRGQQTGRFCLTYLSRLFWKMGIRDGSRGPKPYHKALESLKSSWIDLSPTSDSQIVTLRWGDHCLEVNATVSGIATTFRSKLGALEIDLHAKNIISRSAVFKENLSDHKGHILQSCSDCLLWTDTFRNGDVTGRYILQFSIKERKIDPEDVDIFKKQVGCLSFPENFHSYDGKTELCPDNKEGTE</sequence>
<comment type="caution">
    <text evidence="5">The sequence shown here is derived from an EMBL/GenBank/DDBJ whole genome shotgun (WGS) entry which is preliminary data.</text>
</comment>
<reference evidence="5 6" key="1">
    <citation type="submission" date="2020-03" db="EMBL/GenBank/DDBJ databases">
        <title>Dissostichus mawsoni Genome sequencing and assembly.</title>
        <authorList>
            <person name="Park H."/>
        </authorList>
    </citation>
    <scope>NUCLEOTIDE SEQUENCE [LARGE SCALE GENOMIC DNA]</scope>
    <source>
        <strain evidence="5">DM0001</strain>
        <tissue evidence="5">Muscle</tissue>
    </source>
</reference>
<proteinExistence type="predicted"/>
<keyword evidence="2" id="KW-0964">Secreted</keyword>
<gene>
    <name evidence="5" type="ORF">F7725_012701</name>
</gene>
<dbReference type="GO" id="GO:0005576">
    <property type="term" value="C:extracellular region"/>
    <property type="evidence" value="ECO:0007669"/>
    <property type="project" value="UniProtKB-SubCell"/>
</dbReference>
<dbReference type="PANTHER" id="PTHR11967:SF2">
    <property type="entry name" value="ALPHA-1-ACID GLYCOPROTEIN 1"/>
    <property type="match status" value="1"/>
</dbReference>
<evidence type="ECO:0000256" key="3">
    <source>
        <dbReference type="ARBA" id="ARBA00022729"/>
    </source>
</evidence>
<dbReference type="AlphaFoldDB" id="A0A7J5YQC0"/>
<keyword evidence="3" id="KW-0732">Signal</keyword>
<keyword evidence="6" id="KW-1185">Reference proteome</keyword>
<evidence type="ECO:0000313" key="5">
    <source>
        <dbReference type="EMBL" id="KAF3850929.1"/>
    </source>
</evidence>
<dbReference type="Proteomes" id="UP000518266">
    <property type="component" value="Unassembled WGS sequence"/>
</dbReference>
<dbReference type="InterPro" id="IPR012674">
    <property type="entry name" value="Calycin"/>
</dbReference>
<organism evidence="5 6">
    <name type="scientific">Dissostichus mawsoni</name>
    <name type="common">Antarctic cod</name>
    <dbReference type="NCBI Taxonomy" id="36200"/>
    <lineage>
        <taxon>Eukaryota</taxon>
        <taxon>Metazoa</taxon>
        <taxon>Chordata</taxon>
        <taxon>Craniata</taxon>
        <taxon>Vertebrata</taxon>
        <taxon>Euteleostomi</taxon>
        <taxon>Actinopterygii</taxon>
        <taxon>Neopterygii</taxon>
        <taxon>Teleostei</taxon>
        <taxon>Neoteleostei</taxon>
        <taxon>Acanthomorphata</taxon>
        <taxon>Eupercaria</taxon>
        <taxon>Perciformes</taxon>
        <taxon>Notothenioidei</taxon>
        <taxon>Nototheniidae</taxon>
        <taxon>Dissostichus</taxon>
    </lineage>
</organism>
<dbReference type="OrthoDB" id="8678705at2759"/>
<protein>
    <submittedName>
        <fullName evidence="5">Uncharacterized protein</fullName>
    </submittedName>
</protein>
<evidence type="ECO:0000256" key="1">
    <source>
        <dbReference type="ARBA" id="ARBA00004613"/>
    </source>
</evidence>
<accession>A0A7J5YQC0</accession>
<evidence type="ECO:0000256" key="4">
    <source>
        <dbReference type="ARBA" id="ARBA00023180"/>
    </source>
</evidence>
<comment type="subcellular location">
    <subcellularLocation>
        <location evidence="1">Secreted</location>
    </subcellularLocation>
</comment>
<dbReference type="EMBL" id="JAAKFY010000010">
    <property type="protein sequence ID" value="KAF3850929.1"/>
    <property type="molecule type" value="Genomic_DNA"/>
</dbReference>
<evidence type="ECO:0000313" key="6">
    <source>
        <dbReference type="Proteomes" id="UP000518266"/>
    </source>
</evidence>
<name>A0A7J5YQC0_DISMA</name>
<keyword evidence="4" id="KW-0325">Glycoprotein</keyword>
<evidence type="ECO:0000256" key="2">
    <source>
        <dbReference type="ARBA" id="ARBA00022525"/>
    </source>
</evidence>
<dbReference type="Gene3D" id="2.40.128.20">
    <property type="match status" value="1"/>
</dbReference>